<evidence type="ECO:0000313" key="3">
    <source>
        <dbReference type="Proteomes" id="UP001347796"/>
    </source>
</evidence>
<feature type="signal peptide" evidence="1">
    <location>
        <begin position="1"/>
        <end position="20"/>
    </location>
</feature>
<evidence type="ECO:0000256" key="1">
    <source>
        <dbReference type="SAM" id="SignalP"/>
    </source>
</evidence>
<dbReference type="SUPFAM" id="SSF48619">
    <property type="entry name" value="Phospholipase A2, PLA2"/>
    <property type="match status" value="1"/>
</dbReference>
<gene>
    <name evidence="2" type="ORF">SNE40_007747</name>
</gene>
<evidence type="ECO:0000313" key="2">
    <source>
        <dbReference type="EMBL" id="KAK6185538.1"/>
    </source>
</evidence>
<comment type="caution">
    <text evidence="2">The sequence shown here is derived from an EMBL/GenBank/DDBJ whole genome shotgun (WGS) entry which is preliminary data.</text>
</comment>
<keyword evidence="3" id="KW-1185">Reference proteome</keyword>
<dbReference type="Pfam" id="PF09056">
    <property type="entry name" value="Phospholip_A2_3"/>
    <property type="match status" value="1"/>
</dbReference>
<dbReference type="AlphaFoldDB" id="A0AAN8K478"/>
<accession>A0AAN8K478</accession>
<dbReference type="PANTHER" id="PTHR37687">
    <property type="entry name" value="AGAP006772-PA"/>
    <property type="match status" value="1"/>
</dbReference>
<dbReference type="Proteomes" id="UP001347796">
    <property type="component" value="Unassembled WGS sequence"/>
</dbReference>
<organism evidence="2 3">
    <name type="scientific">Patella caerulea</name>
    <name type="common">Rayed Mediterranean limpet</name>
    <dbReference type="NCBI Taxonomy" id="87958"/>
    <lineage>
        <taxon>Eukaryota</taxon>
        <taxon>Metazoa</taxon>
        <taxon>Spiralia</taxon>
        <taxon>Lophotrochozoa</taxon>
        <taxon>Mollusca</taxon>
        <taxon>Gastropoda</taxon>
        <taxon>Patellogastropoda</taxon>
        <taxon>Patelloidea</taxon>
        <taxon>Patellidae</taxon>
        <taxon>Patella</taxon>
    </lineage>
</organism>
<dbReference type="GO" id="GO:0004623">
    <property type="term" value="F:phospholipase A2 activity"/>
    <property type="evidence" value="ECO:0007669"/>
    <property type="project" value="InterPro"/>
</dbReference>
<protein>
    <recommendedName>
        <fullName evidence="4">Conodipine-M alpha chain</fullName>
    </recommendedName>
</protein>
<reference evidence="2 3" key="1">
    <citation type="submission" date="2024-01" db="EMBL/GenBank/DDBJ databases">
        <title>The genome of the rayed Mediterranean limpet Patella caerulea (Linnaeus, 1758).</title>
        <authorList>
            <person name="Anh-Thu Weber A."/>
            <person name="Halstead-Nussloch G."/>
        </authorList>
    </citation>
    <scope>NUCLEOTIDE SEQUENCE [LARGE SCALE GENOMIC DNA]</scope>
    <source>
        <strain evidence="2">AATW-2023a</strain>
        <tissue evidence="2">Whole specimen</tissue>
    </source>
</reference>
<dbReference type="EMBL" id="JAZGQO010000006">
    <property type="protein sequence ID" value="KAK6185538.1"/>
    <property type="molecule type" value="Genomic_DNA"/>
</dbReference>
<dbReference type="PANTHER" id="PTHR37687:SF1">
    <property type="entry name" value="AGAP006772-PA"/>
    <property type="match status" value="1"/>
</dbReference>
<keyword evidence="1" id="KW-0732">Signal</keyword>
<sequence>MTCLVLGLGLLVSLVGAVSSENCHRYTVNGCSIPYNLPYFYKQTFTPSCDRHDVCYTCGAVKGISKTTCDTKLYNDARAVCASHAIGRRFDERSVESEFCTLISKSYYEAVHYFGASHFTSTSPSWCSESWVRSCLP</sequence>
<evidence type="ECO:0008006" key="4">
    <source>
        <dbReference type="Google" id="ProtNLM"/>
    </source>
</evidence>
<name>A0AAN8K478_PATCE</name>
<proteinExistence type="predicted"/>
<dbReference type="GO" id="GO:0006644">
    <property type="term" value="P:phospholipid metabolic process"/>
    <property type="evidence" value="ECO:0007669"/>
    <property type="project" value="InterPro"/>
</dbReference>
<dbReference type="InterPro" id="IPR036444">
    <property type="entry name" value="PLipase_A2_dom_sf"/>
</dbReference>
<dbReference type="InterPro" id="IPR038875">
    <property type="entry name" value="PLA2_conodipine-like"/>
</dbReference>
<dbReference type="Gene3D" id="1.20.90.10">
    <property type="entry name" value="Phospholipase A2 domain"/>
    <property type="match status" value="1"/>
</dbReference>
<dbReference type="InterPro" id="IPR015141">
    <property type="entry name" value="PLipase_A2_prok/fun"/>
</dbReference>
<dbReference type="GO" id="GO:0050482">
    <property type="term" value="P:arachidonate secretion"/>
    <property type="evidence" value="ECO:0007669"/>
    <property type="project" value="InterPro"/>
</dbReference>
<feature type="chain" id="PRO_5042848501" description="Conodipine-M alpha chain" evidence="1">
    <location>
        <begin position="21"/>
        <end position="137"/>
    </location>
</feature>